<accession>A0A167PTA1</accession>
<keyword evidence="1" id="KW-1133">Transmembrane helix</keyword>
<name>A0A167PTA1_CALVF</name>
<reference evidence="2 3" key="1">
    <citation type="journal article" date="2016" name="Mol. Biol. Evol.">
        <title>Comparative Genomics of Early-Diverging Mushroom-Forming Fungi Provides Insights into the Origins of Lignocellulose Decay Capabilities.</title>
        <authorList>
            <person name="Nagy L.G."/>
            <person name="Riley R."/>
            <person name="Tritt A."/>
            <person name="Adam C."/>
            <person name="Daum C."/>
            <person name="Floudas D."/>
            <person name="Sun H."/>
            <person name="Yadav J.S."/>
            <person name="Pangilinan J."/>
            <person name="Larsson K.H."/>
            <person name="Matsuura K."/>
            <person name="Barry K."/>
            <person name="Labutti K."/>
            <person name="Kuo R."/>
            <person name="Ohm R.A."/>
            <person name="Bhattacharya S.S."/>
            <person name="Shirouzu T."/>
            <person name="Yoshinaga Y."/>
            <person name="Martin F.M."/>
            <person name="Grigoriev I.V."/>
            <person name="Hibbett D.S."/>
        </authorList>
    </citation>
    <scope>NUCLEOTIDE SEQUENCE [LARGE SCALE GENOMIC DNA]</scope>
    <source>
        <strain evidence="2 3">TUFC12733</strain>
    </source>
</reference>
<dbReference type="Proteomes" id="UP000076738">
    <property type="component" value="Unassembled WGS sequence"/>
</dbReference>
<dbReference type="OrthoDB" id="2591431at2759"/>
<organism evidence="2 3">
    <name type="scientific">Calocera viscosa (strain TUFC12733)</name>
    <dbReference type="NCBI Taxonomy" id="1330018"/>
    <lineage>
        <taxon>Eukaryota</taxon>
        <taxon>Fungi</taxon>
        <taxon>Dikarya</taxon>
        <taxon>Basidiomycota</taxon>
        <taxon>Agaricomycotina</taxon>
        <taxon>Dacrymycetes</taxon>
        <taxon>Dacrymycetales</taxon>
        <taxon>Dacrymycetaceae</taxon>
        <taxon>Calocera</taxon>
    </lineage>
</organism>
<keyword evidence="1" id="KW-0812">Transmembrane</keyword>
<evidence type="ECO:0000256" key="1">
    <source>
        <dbReference type="SAM" id="Phobius"/>
    </source>
</evidence>
<proteinExistence type="predicted"/>
<feature type="transmembrane region" description="Helical" evidence="1">
    <location>
        <begin position="68"/>
        <end position="91"/>
    </location>
</feature>
<keyword evidence="3" id="KW-1185">Reference proteome</keyword>
<dbReference type="EMBL" id="KV417273">
    <property type="protein sequence ID" value="KZO99102.1"/>
    <property type="molecule type" value="Genomic_DNA"/>
</dbReference>
<evidence type="ECO:0000313" key="2">
    <source>
        <dbReference type="EMBL" id="KZO99102.1"/>
    </source>
</evidence>
<gene>
    <name evidence="2" type="ORF">CALVIDRAFT_534633</name>
</gene>
<evidence type="ECO:0008006" key="4">
    <source>
        <dbReference type="Google" id="ProtNLM"/>
    </source>
</evidence>
<sequence>MAVPEQTDIAYLVSDAEGQLFVSGLSTVAAGNSSCLDDGMFTVTAAPAADTVATSVADTSSGGVNVGAIVGGVVAGISGLVLLVGLGAFLLHRCNRQKRQEKLKRNIKLLSYPASQKPRLEGIDKEGWVKMEDPSVNWEREEVFKVPQCAARFEQRVMA</sequence>
<dbReference type="AlphaFoldDB" id="A0A167PTA1"/>
<keyword evidence="1" id="KW-0472">Membrane</keyword>
<dbReference type="STRING" id="1330018.A0A167PTA1"/>
<evidence type="ECO:0000313" key="3">
    <source>
        <dbReference type="Proteomes" id="UP000076738"/>
    </source>
</evidence>
<protein>
    <recommendedName>
        <fullName evidence="4">Mid2 domain-containing protein</fullName>
    </recommendedName>
</protein>